<dbReference type="AlphaFoldDB" id="A0A409WNZ9"/>
<dbReference type="InParanoid" id="A0A409WNZ9"/>
<keyword evidence="1" id="KW-0732">Signal</keyword>
<dbReference type="OrthoDB" id="3031510at2759"/>
<dbReference type="EMBL" id="NHYE01004963">
    <property type="protein sequence ID" value="PPQ80235.1"/>
    <property type="molecule type" value="Genomic_DNA"/>
</dbReference>
<gene>
    <name evidence="2" type="ORF">CVT26_012033</name>
</gene>
<reference evidence="2 3" key="1">
    <citation type="journal article" date="2018" name="Evol. Lett.">
        <title>Horizontal gene cluster transfer increased hallucinogenic mushroom diversity.</title>
        <authorList>
            <person name="Reynolds H.T."/>
            <person name="Vijayakumar V."/>
            <person name="Gluck-Thaler E."/>
            <person name="Korotkin H.B."/>
            <person name="Matheny P.B."/>
            <person name="Slot J.C."/>
        </authorList>
    </citation>
    <scope>NUCLEOTIDE SEQUENCE [LARGE SCALE GENOMIC DNA]</scope>
    <source>
        <strain evidence="2 3">SRW20</strain>
    </source>
</reference>
<name>A0A409WNZ9_9AGAR</name>
<keyword evidence="3" id="KW-1185">Reference proteome</keyword>
<dbReference type="Proteomes" id="UP000284706">
    <property type="component" value="Unassembled WGS sequence"/>
</dbReference>
<organism evidence="2 3">
    <name type="scientific">Gymnopilus dilepis</name>
    <dbReference type="NCBI Taxonomy" id="231916"/>
    <lineage>
        <taxon>Eukaryota</taxon>
        <taxon>Fungi</taxon>
        <taxon>Dikarya</taxon>
        <taxon>Basidiomycota</taxon>
        <taxon>Agaricomycotina</taxon>
        <taxon>Agaricomycetes</taxon>
        <taxon>Agaricomycetidae</taxon>
        <taxon>Agaricales</taxon>
        <taxon>Agaricineae</taxon>
        <taxon>Hymenogastraceae</taxon>
        <taxon>Gymnopilus</taxon>
    </lineage>
</organism>
<evidence type="ECO:0000313" key="2">
    <source>
        <dbReference type="EMBL" id="PPQ80235.1"/>
    </source>
</evidence>
<dbReference type="CDD" id="cd22811">
    <property type="entry name" value="agbl-like"/>
    <property type="match status" value="1"/>
</dbReference>
<evidence type="ECO:0000313" key="3">
    <source>
        <dbReference type="Proteomes" id="UP000284706"/>
    </source>
</evidence>
<comment type="caution">
    <text evidence="2">The sequence shown here is derived from an EMBL/GenBank/DDBJ whole genome shotgun (WGS) entry which is preliminary data.</text>
</comment>
<protein>
    <recommendedName>
        <fullName evidence="4">Carboxylic ester hydrolase</fullName>
    </recommendedName>
</protein>
<feature type="chain" id="PRO_5019213266" description="Carboxylic ester hydrolase" evidence="1">
    <location>
        <begin position="22"/>
        <end position="129"/>
    </location>
</feature>
<accession>A0A409WNZ9</accession>
<proteinExistence type="predicted"/>
<feature type="signal peptide" evidence="1">
    <location>
        <begin position="1"/>
        <end position="21"/>
    </location>
</feature>
<evidence type="ECO:0000256" key="1">
    <source>
        <dbReference type="SAM" id="SignalP"/>
    </source>
</evidence>
<evidence type="ECO:0008006" key="4">
    <source>
        <dbReference type="Google" id="ProtNLM"/>
    </source>
</evidence>
<sequence length="129" mass="13275">MRLSIASIAALAISTFEVAVASNCWASTLIVLASYGPLDDLRTNAMLFCNLFSSNVTSVVHSSGGYGFGHQSAAFIGTFANYTSCVSTFNKLVTDCYGPGPTLPITLGGSIHDAGGARLAISFGNGVEV</sequence>